<dbReference type="InterPro" id="IPR001867">
    <property type="entry name" value="OmpR/PhoB-type_DNA-bd"/>
</dbReference>
<keyword evidence="8" id="KW-1185">Reference proteome</keyword>
<accession>A0ABP8CHD2</accession>
<dbReference type="InterPro" id="IPR016032">
    <property type="entry name" value="Sig_transdc_resp-reg_C-effctor"/>
</dbReference>
<dbReference type="Proteomes" id="UP001501710">
    <property type="component" value="Unassembled WGS sequence"/>
</dbReference>
<evidence type="ECO:0000256" key="5">
    <source>
        <dbReference type="PROSITE-ProRule" id="PRU01091"/>
    </source>
</evidence>
<dbReference type="Gene3D" id="1.25.40.10">
    <property type="entry name" value="Tetratricopeptide repeat domain"/>
    <property type="match status" value="1"/>
</dbReference>
<dbReference type="InterPro" id="IPR011990">
    <property type="entry name" value="TPR-like_helical_dom_sf"/>
</dbReference>
<dbReference type="SUPFAM" id="SSF46894">
    <property type="entry name" value="C-terminal effector domain of the bipartite response regulators"/>
    <property type="match status" value="1"/>
</dbReference>
<feature type="domain" description="OmpR/PhoB-type" evidence="6">
    <location>
        <begin position="1"/>
        <end position="99"/>
    </location>
</feature>
<dbReference type="SMART" id="SM00862">
    <property type="entry name" value="Trans_reg_C"/>
    <property type="match status" value="1"/>
</dbReference>
<dbReference type="InterPro" id="IPR051677">
    <property type="entry name" value="AfsR-DnrI-RedD_regulator"/>
</dbReference>
<evidence type="ECO:0000313" key="8">
    <source>
        <dbReference type="Proteomes" id="UP001501710"/>
    </source>
</evidence>
<protein>
    <submittedName>
        <fullName evidence="7">BTAD domain-containing putative transcriptional regulator</fullName>
    </submittedName>
</protein>
<dbReference type="PROSITE" id="PS51755">
    <property type="entry name" value="OMPR_PHOB"/>
    <property type="match status" value="1"/>
</dbReference>
<dbReference type="InterPro" id="IPR036388">
    <property type="entry name" value="WH-like_DNA-bd_sf"/>
</dbReference>
<keyword evidence="4" id="KW-0804">Transcription</keyword>
<evidence type="ECO:0000313" key="7">
    <source>
        <dbReference type="EMBL" id="GAA4239326.1"/>
    </source>
</evidence>
<evidence type="ECO:0000256" key="2">
    <source>
        <dbReference type="ARBA" id="ARBA00023015"/>
    </source>
</evidence>
<keyword evidence="3 5" id="KW-0238">DNA-binding</keyword>
<dbReference type="CDD" id="cd15831">
    <property type="entry name" value="BTAD"/>
    <property type="match status" value="1"/>
</dbReference>
<keyword evidence="2" id="KW-0805">Transcription regulation</keyword>
<dbReference type="SUPFAM" id="SSF48452">
    <property type="entry name" value="TPR-like"/>
    <property type="match status" value="1"/>
</dbReference>
<gene>
    <name evidence="7" type="ORF">GCM10022254_58980</name>
</gene>
<dbReference type="InterPro" id="IPR005158">
    <property type="entry name" value="BTAD"/>
</dbReference>
<dbReference type="Gene3D" id="1.10.10.10">
    <property type="entry name" value="Winged helix-like DNA-binding domain superfamily/Winged helix DNA-binding domain"/>
    <property type="match status" value="1"/>
</dbReference>
<comment type="similarity">
    <text evidence="1">Belongs to the AfsR/DnrI/RedD regulatory family.</text>
</comment>
<reference evidence="8" key="1">
    <citation type="journal article" date="2019" name="Int. J. Syst. Evol. Microbiol.">
        <title>The Global Catalogue of Microorganisms (GCM) 10K type strain sequencing project: providing services to taxonomists for standard genome sequencing and annotation.</title>
        <authorList>
            <consortium name="The Broad Institute Genomics Platform"/>
            <consortium name="The Broad Institute Genome Sequencing Center for Infectious Disease"/>
            <person name="Wu L."/>
            <person name="Ma J."/>
        </authorList>
    </citation>
    <scope>NUCLEOTIDE SEQUENCE [LARGE SCALE GENOMIC DNA]</scope>
    <source>
        <strain evidence="8">JCM 17440</strain>
    </source>
</reference>
<evidence type="ECO:0000259" key="6">
    <source>
        <dbReference type="PROSITE" id="PS51755"/>
    </source>
</evidence>
<organism evidence="7 8">
    <name type="scientific">Actinomadura meridiana</name>
    <dbReference type="NCBI Taxonomy" id="559626"/>
    <lineage>
        <taxon>Bacteria</taxon>
        <taxon>Bacillati</taxon>
        <taxon>Actinomycetota</taxon>
        <taxon>Actinomycetes</taxon>
        <taxon>Streptosporangiales</taxon>
        <taxon>Thermomonosporaceae</taxon>
        <taxon>Actinomadura</taxon>
    </lineage>
</organism>
<dbReference type="Pfam" id="PF00486">
    <property type="entry name" value="Trans_reg_C"/>
    <property type="match status" value="1"/>
</dbReference>
<evidence type="ECO:0000256" key="1">
    <source>
        <dbReference type="ARBA" id="ARBA00005820"/>
    </source>
</evidence>
<dbReference type="SMART" id="SM01043">
    <property type="entry name" value="BTAD"/>
    <property type="match status" value="1"/>
</dbReference>
<dbReference type="EMBL" id="BAABAS010000020">
    <property type="protein sequence ID" value="GAA4239326.1"/>
    <property type="molecule type" value="Genomic_DNA"/>
</dbReference>
<comment type="caution">
    <text evidence="7">The sequence shown here is derived from an EMBL/GenBank/DDBJ whole genome shotgun (WGS) entry which is preliminary data.</text>
</comment>
<evidence type="ECO:0000256" key="4">
    <source>
        <dbReference type="ARBA" id="ARBA00023163"/>
    </source>
</evidence>
<dbReference type="Pfam" id="PF03704">
    <property type="entry name" value="BTAD"/>
    <property type="match status" value="1"/>
</dbReference>
<proteinExistence type="inferred from homology"/>
<sequence length="651" mass="70125">MAVVFGVLGPVTAWDGSGDEIALKGPRHRAVLARLLVARGRVVPVARLVDDLWADPPVDAVGAVRTFVAALRRALEPERPPRAPSRLLVTEGPGYALRAGPDEVDAWRFERAVAANAPARDLIAGLDEALGWWRGPAYAEFADEHWARAERSRLTELRLRAVERRAEAMLDAGRAADTVPDLDAHLAEHPWREDAWRLLALALYRTGRQADALATLRRARALLVDQLGIDPGPALRRLEEDILRQADRLDPGQDAATRVWARAAAAYDQAVASGARARLESTVGLLRDLAMTGGGGLAAAREQRMAAITAAEELGDPELTARVIGAYDVPAIWTRSDDPRQAAEVVAAAERTLAALPSHTNVEAIRARLLVTVALESRGTRSGRAREAALEAERIARGLDDPALLAFALNGVFMQTFQRAGLAPRRDEIGAELVVLSVRHGLAAFEVLGHLVRLQARSALGDFAGADSHAADADRLAERHERPLVAVFTDWYRALRLAASIDTTTEEAETAYAEAIARLDGCGMPGLEHGLPALAHLSLRLRHGQPAQTDTHTTWGPYEPWAKPVVLLAQGHPAEAAKALRHTPDPPRDLLFEAMWSLTARAAIAVDDRETMTRARHELAPAAAELAGAASGLLTFGPVSAQLDDLTAALR</sequence>
<dbReference type="PANTHER" id="PTHR35807">
    <property type="entry name" value="TRANSCRIPTIONAL REGULATOR REDD-RELATED"/>
    <property type="match status" value="1"/>
</dbReference>
<name>A0ABP8CHD2_9ACTN</name>
<dbReference type="RefSeq" id="WP_344903168.1">
    <property type="nucleotide sequence ID" value="NZ_BAABAS010000020.1"/>
</dbReference>
<evidence type="ECO:0000256" key="3">
    <source>
        <dbReference type="ARBA" id="ARBA00023125"/>
    </source>
</evidence>
<feature type="DNA-binding region" description="OmpR/PhoB-type" evidence="5">
    <location>
        <begin position="1"/>
        <end position="99"/>
    </location>
</feature>
<dbReference type="PANTHER" id="PTHR35807:SF1">
    <property type="entry name" value="TRANSCRIPTIONAL REGULATOR REDD"/>
    <property type="match status" value="1"/>
</dbReference>